<dbReference type="AlphaFoldDB" id="A0A9D4KAU0"/>
<evidence type="ECO:0000313" key="2">
    <source>
        <dbReference type="Proteomes" id="UP000828390"/>
    </source>
</evidence>
<keyword evidence="2" id="KW-1185">Reference proteome</keyword>
<proteinExistence type="predicted"/>
<name>A0A9D4KAU0_DREPO</name>
<comment type="caution">
    <text evidence="1">The sequence shown here is derived from an EMBL/GenBank/DDBJ whole genome shotgun (WGS) entry which is preliminary data.</text>
</comment>
<dbReference type="Proteomes" id="UP000828390">
    <property type="component" value="Unassembled WGS sequence"/>
</dbReference>
<gene>
    <name evidence="1" type="ORF">DPMN_109747</name>
</gene>
<accession>A0A9D4KAU0</accession>
<protein>
    <submittedName>
        <fullName evidence="1">Uncharacterized protein</fullName>
    </submittedName>
</protein>
<evidence type="ECO:0000313" key="1">
    <source>
        <dbReference type="EMBL" id="KAH3836377.1"/>
    </source>
</evidence>
<dbReference type="EMBL" id="JAIWYP010000004">
    <property type="protein sequence ID" value="KAH3836377.1"/>
    <property type="molecule type" value="Genomic_DNA"/>
</dbReference>
<organism evidence="1 2">
    <name type="scientific">Dreissena polymorpha</name>
    <name type="common">Zebra mussel</name>
    <name type="synonym">Mytilus polymorpha</name>
    <dbReference type="NCBI Taxonomy" id="45954"/>
    <lineage>
        <taxon>Eukaryota</taxon>
        <taxon>Metazoa</taxon>
        <taxon>Spiralia</taxon>
        <taxon>Lophotrochozoa</taxon>
        <taxon>Mollusca</taxon>
        <taxon>Bivalvia</taxon>
        <taxon>Autobranchia</taxon>
        <taxon>Heteroconchia</taxon>
        <taxon>Euheterodonta</taxon>
        <taxon>Imparidentia</taxon>
        <taxon>Neoheterodontei</taxon>
        <taxon>Myida</taxon>
        <taxon>Dreissenoidea</taxon>
        <taxon>Dreissenidae</taxon>
        <taxon>Dreissena</taxon>
    </lineage>
</organism>
<sequence length="70" mass="8009">MPQQRLNGTYPGHLATAVQVKVAVKCGKFRTPSKLPCTDLRCIIQQIYLGFRLRHRPCHLSRRHSPIPCN</sequence>
<reference evidence="1" key="2">
    <citation type="submission" date="2020-11" db="EMBL/GenBank/DDBJ databases">
        <authorList>
            <person name="McCartney M.A."/>
            <person name="Auch B."/>
            <person name="Kono T."/>
            <person name="Mallez S."/>
            <person name="Becker A."/>
            <person name="Gohl D.M."/>
            <person name="Silverstein K.A.T."/>
            <person name="Koren S."/>
            <person name="Bechman K.B."/>
            <person name="Herman A."/>
            <person name="Abrahante J.E."/>
            <person name="Garbe J."/>
        </authorList>
    </citation>
    <scope>NUCLEOTIDE SEQUENCE</scope>
    <source>
        <strain evidence="1">Duluth1</strain>
        <tissue evidence="1">Whole animal</tissue>
    </source>
</reference>
<reference evidence="1" key="1">
    <citation type="journal article" date="2019" name="bioRxiv">
        <title>The Genome of the Zebra Mussel, Dreissena polymorpha: A Resource for Invasive Species Research.</title>
        <authorList>
            <person name="McCartney M.A."/>
            <person name="Auch B."/>
            <person name="Kono T."/>
            <person name="Mallez S."/>
            <person name="Zhang Y."/>
            <person name="Obille A."/>
            <person name="Becker A."/>
            <person name="Abrahante J.E."/>
            <person name="Garbe J."/>
            <person name="Badalamenti J.P."/>
            <person name="Herman A."/>
            <person name="Mangelson H."/>
            <person name="Liachko I."/>
            <person name="Sullivan S."/>
            <person name="Sone E.D."/>
            <person name="Koren S."/>
            <person name="Silverstein K.A.T."/>
            <person name="Beckman K.B."/>
            <person name="Gohl D.M."/>
        </authorList>
    </citation>
    <scope>NUCLEOTIDE SEQUENCE</scope>
    <source>
        <strain evidence="1">Duluth1</strain>
        <tissue evidence="1">Whole animal</tissue>
    </source>
</reference>